<dbReference type="GO" id="GO:1904047">
    <property type="term" value="F:S-adenosyl-L-methionine binding"/>
    <property type="evidence" value="ECO:0007669"/>
    <property type="project" value="UniProtKB-UniRule"/>
</dbReference>
<feature type="binding site" evidence="8">
    <location>
        <position position="117"/>
    </location>
    <ligand>
        <name>S-adenosyl-L-methionine</name>
        <dbReference type="ChEBI" id="CHEBI:59789"/>
    </ligand>
</feature>
<keyword evidence="2 8" id="KW-0949">S-adenosyl-L-methionine</keyword>
<accession>A0A857JSS4</accession>
<feature type="binding site" evidence="8">
    <location>
        <position position="50"/>
    </location>
    <ligand>
        <name>substrate</name>
    </ligand>
</feature>
<comment type="similarity">
    <text evidence="8">Belongs to the radical SAM superfamily. 7-carboxy-7-deazaguanine synthase family.</text>
</comment>
<feature type="binding site" evidence="8">
    <location>
        <begin position="159"/>
        <end position="161"/>
    </location>
    <ligand>
        <name>S-adenosyl-L-methionine</name>
        <dbReference type="ChEBI" id="CHEBI:59789"/>
    </ligand>
</feature>
<dbReference type="PIRSF" id="PIRSF000370">
    <property type="entry name" value="QueE"/>
    <property type="match status" value="1"/>
</dbReference>
<dbReference type="GO" id="GO:0008616">
    <property type="term" value="P:tRNA queuosine(34) biosynthetic process"/>
    <property type="evidence" value="ECO:0007669"/>
    <property type="project" value="UniProtKB-UniRule"/>
</dbReference>
<dbReference type="InterPro" id="IPR013785">
    <property type="entry name" value="Aldolase_TIM"/>
</dbReference>
<dbReference type="InterPro" id="IPR007197">
    <property type="entry name" value="rSAM"/>
</dbReference>
<dbReference type="InterPro" id="IPR027609">
    <property type="entry name" value="rSAM_QueE_proteobac"/>
</dbReference>
<feature type="binding site" evidence="8">
    <location>
        <position position="54"/>
    </location>
    <ligand>
        <name>[4Fe-4S] cluster</name>
        <dbReference type="ChEBI" id="CHEBI:49883"/>
        <note>4Fe-4S-S-AdoMet</note>
    </ligand>
</feature>
<dbReference type="Gene3D" id="3.20.20.70">
    <property type="entry name" value="Aldolase class I"/>
    <property type="match status" value="1"/>
</dbReference>
<dbReference type="EMBL" id="CP047656">
    <property type="protein sequence ID" value="QHJ13684.1"/>
    <property type="molecule type" value="Genomic_DNA"/>
</dbReference>
<evidence type="ECO:0000256" key="1">
    <source>
        <dbReference type="ARBA" id="ARBA00022485"/>
    </source>
</evidence>
<keyword evidence="4 8" id="KW-0460">Magnesium</keyword>
<dbReference type="PANTHER" id="PTHR42836">
    <property type="entry name" value="7-CARBOXY-7-DEAZAGUANINE SYNTHASE"/>
    <property type="match status" value="1"/>
</dbReference>
<comment type="pathway">
    <text evidence="8">Purine metabolism; 7-cyano-7-deazaguanine biosynthesis.</text>
</comment>
<evidence type="ECO:0000256" key="2">
    <source>
        <dbReference type="ARBA" id="ARBA00022691"/>
    </source>
</evidence>
<feature type="domain" description="Radical SAM core" evidence="9">
    <location>
        <begin position="41"/>
        <end position="248"/>
    </location>
</feature>
<protein>
    <recommendedName>
        <fullName evidence="8">7-carboxy-7-deazaguanine synthase</fullName>
        <shortName evidence="8">CDG synthase</shortName>
        <ecNumber evidence="8">4.3.99.3</ecNumber>
    </recommendedName>
    <alternativeName>
        <fullName evidence="8">Queuosine biosynthesis protein QueE</fullName>
    </alternativeName>
</protein>
<keyword evidence="6 8" id="KW-0411">Iron-sulfur</keyword>
<name>A0A857JSS4_9ALTE</name>
<dbReference type="GO" id="GO:0051539">
    <property type="term" value="F:4 iron, 4 sulfur cluster binding"/>
    <property type="evidence" value="ECO:0007669"/>
    <property type="project" value="UniProtKB-UniRule"/>
</dbReference>
<dbReference type="SFLD" id="SFLDS00029">
    <property type="entry name" value="Radical_SAM"/>
    <property type="match status" value="1"/>
</dbReference>
<dbReference type="KEGG" id="pmes:FX988_03955"/>
<sequence>MLMLSYPVDKSQITLSKTTGKLLNTYKINEVFESLQGEGAHTGVPSIFIRLQGCPVGCPWCDTKHTWEIDQNLKVEASVVMAQNVDTEQWFEHTPEQLLDLFRQHGYTASNIILTGGEPCMYDLIDLSSVLIENGYSVQIETSGTYEIMAHPDTWVTVSPKVNMPGKRDVLKSALLRANEIKHPVAMEKHIEELEQVLSLLEGSNTTKPLIYLQPISQQKRATELCIKTCIARNWRLSLQTHKFIGIE</sequence>
<dbReference type="EC" id="4.3.99.3" evidence="8"/>
<keyword evidence="3 8" id="KW-0479">Metal-binding</keyword>
<evidence type="ECO:0000313" key="11">
    <source>
        <dbReference type="Proteomes" id="UP000464524"/>
    </source>
</evidence>
<feature type="binding site" evidence="8">
    <location>
        <begin position="60"/>
        <end position="62"/>
    </location>
    <ligand>
        <name>S-adenosyl-L-methionine</name>
        <dbReference type="ChEBI" id="CHEBI:59789"/>
    </ligand>
</feature>
<reference evidence="10 11" key="1">
    <citation type="submission" date="2019-12" db="EMBL/GenBank/DDBJ databases">
        <title>Genome sequencing and assembly of endphytes of Porphyra tenera.</title>
        <authorList>
            <person name="Park J.M."/>
            <person name="Shin R."/>
            <person name="Jo S.H."/>
        </authorList>
    </citation>
    <scope>NUCLEOTIDE SEQUENCE [LARGE SCALE GENOMIC DNA]</scope>
    <source>
        <strain evidence="10 11">GPM4</strain>
    </source>
</reference>
<comment type="subunit">
    <text evidence="8">Homodimer.</text>
</comment>
<evidence type="ECO:0000256" key="5">
    <source>
        <dbReference type="ARBA" id="ARBA00023004"/>
    </source>
</evidence>
<dbReference type="SUPFAM" id="SSF102114">
    <property type="entry name" value="Radical SAM enzymes"/>
    <property type="match status" value="1"/>
</dbReference>
<feature type="binding site" evidence="8">
    <location>
        <position position="115"/>
    </location>
    <ligand>
        <name>substrate</name>
    </ligand>
</feature>
<comment type="catalytic activity">
    <reaction evidence="8">
        <text>6-carboxy-5,6,7,8-tetrahydropterin + H(+) = 7-carboxy-7-carbaguanine + NH4(+)</text>
        <dbReference type="Rhea" id="RHEA:27974"/>
        <dbReference type="ChEBI" id="CHEBI:15378"/>
        <dbReference type="ChEBI" id="CHEBI:28938"/>
        <dbReference type="ChEBI" id="CHEBI:61032"/>
        <dbReference type="ChEBI" id="CHEBI:61036"/>
        <dbReference type="EC" id="4.3.99.3"/>
    </reaction>
</comment>
<comment type="cofactor">
    <cofactor evidence="8">
        <name>Mg(2+)</name>
        <dbReference type="ChEBI" id="CHEBI:18420"/>
    </cofactor>
</comment>
<feature type="binding site" evidence="8">
    <location>
        <begin position="35"/>
        <end position="37"/>
    </location>
    <ligand>
        <name>substrate</name>
    </ligand>
</feature>
<feature type="binding site" evidence="8">
    <location>
        <position position="58"/>
    </location>
    <ligand>
        <name>[4Fe-4S] cluster</name>
        <dbReference type="ChEBI" id="CHEBI:49883"/>
        <note>4Fe-4S-S-AdoMet</note>
    </ligand>
</feature>
<keyword evidence="5 8" id="KW-0408">Iron</keyword>
<gene>
    <name evidence="8" type="primary">queE</name>
    <name evidence="10" type="ORF">FX988_03955</name>
</gene>
<organism evidence="10 11">
    <name type="scientific">Paraglaciecola mesophila</name>
    <dbReference type="NCBI Taxonomy" id="197222"/>
    <lineage>
        <taxon>Bacteria</taxon>
        <taxon>Pseudomonadati</taxon>
        <taxon>Pseudomonadota</taxon>
        <taxon>Gammaproteobacteria</taxon>
        <taxon>Alteromonadales</taxon>
        <taxon>Alteromonadaceae</taxon>
        <taxon>Paraglaciecola</taxon>
    </lineage>
</organism>
<proteinExistence type="inferred from homology"/>
<dbReference type="Pfam" id="PF04055">
    <property type="entry name" value="Radical_SAM"/>
    <property type="match status" value="1"/>
</dbReference>
<dbReference type="AlphaFoldDB" id="A0A857JSS4"/>
<evidence type="ECO:0000256" key="6">
    <source>
        <dbReference type="ARBA" id="ARBA00023014"/>
    </source>
</evidence>
<comment type="caution">
    <text evidence="8">Lacks conserved residue(s) required for the propagation of feature annotation.</text>
</comment>
<comment type="cofactor">
    <cofactor evidence="8">
        <name>S-adenosyl-L-methionine</name>
        <dbReference type="ChEBI" id="CHEBI:59789"/>
    </cofactor>
    <text evidence="8">Binds 1 S-adenosyl-L-methionine per subunit.</text>
</comment>
<dbReference type="HAMAP" id="MF_00917">
    <property type="entry name" value="QueE"/>
    <property type="match status" value="1"/>
</dbReference>
<dbReference type="PANTHER" id="PTHR42836:SF1">
    <property type="entry name" value="7-CARBOXY-7-DEAZAGUANINE SYNTHASE"/>
    <property type="match status" value="1"/>
</dbReference>
<evidence type="ECO:0000256" key="8">
    <source>
        <dbReference type="HAMAP-Rule" id="MF_00917"/>
    </source>
</evidence>
<dbReference type="InterPro" id="IPR058240">
    <property type="entry name" value="rSAM_sf"/>
</dbReference>
<dbReference type="GO" id="GO:0000287">
    <property type="term" value="F:magnesium ion binding"/>
    <property type="evidence" value="ECO:0007669"/>
    <property type="project" value="UniProtKB-UniRule"/>
</dbReference>
<evidence type="ECO:0000256" key="7">
    <source>
        <dbReference type="ARBA" id="ARBA00023239"/>
    </source>
</evidence>
<comment type="cofactor">
    <cofactor evidence="8">
        <name>[4Fe-4S] cluster</name>
        <dbReference type="ChEBI" id="CHEBI:49883"/>
    </cofactor>
    <text evidence="8">Binds 1 [4Fe-4S] cluster. The cluster is coordinated with 3 cysteines and an exchangeable S-adenosyl-L-methionine.</text>
</comment>
<comment type="function">
    <text evidence="8">Catalyzes the complex heterocyclic radical-mediated conversion of 6-carboxy-5,6,7,8-tetrahydropterin (CPH4) to 7-carboxy-7-deazaguanine (CDG), a step common to the biosynthetic pathways of all 7-deazapurine-containing compounds.</text>
</comment>
<evidence type="ECO:0000256" key="3">
    <source>
        <dbReference type="ARBA" id="ARBA00022723"/>
    </source>
</evidence>
<keyword evidence="11" id="KW-1185">Reference proteome</keyword>
<dbReference type="InterPro" id="IPR024924">
    <property type="entry name" value="7-CO-7-deazaguanine_synth-like"/>
</dbReference>
<dbReference type="GO" id="GO:0016840">
    <property type="term" value="F:carbon-nitrogen lyase activity"/>
    <property type="evidence" value="ECO:0007669"/>
    <property type="project" value="UniProtKB-UniRule"/>
</dbReference>
<keyword evidence="8" id="KW-0671">Queuosine biosynthesis</keyword>
<evidence type="ECO:0000259" key="9">
    <source>
        <dbReference type="PROSITE" id="PS51918"/>
    </source>
</evidence>
<dbReference type="Proteomes" id="UP000464524">
    <property type="component" value="Chromosome"/>
</dbReference>
<evidence type="ECO:0000313" key="10">
    <source>
        <dbReference type="EMBL" id="QHJ13684.1"/>
    </source>
</evidence>
<evidence type="ECO:0000256" key="4">
    <source>
        <dbReference type="ARBA" id="ARBA00022842"/>
    </source>
</evidence>
<keyword evidence="7 8" id="KW-0456">Lyase</keyword>
<dbReference type="UniPathway" id="UPA00391"/>
<keyword evidence="1 8" id="KW-0004">4Fe-4S</keyword>
<dbReference type="NCBIfam" id="TIGR04322">
    <property type="entry name" value="rSAM_QueE_Ecoli"/>
    <property type="match status" value="1"/>
</dbReference>
<feature type="binding site" evidence="8">
    <location>
        <position position="63"/>
    </location>
    <ligand>
        <name>Mg(2+)</name>
        <dbReference type="ChEBI" id="CHEBI:18420"/>
    </ligand>
</feature>
<dbReference type="PROSITE" id="PS51918">
    <property type="entry name" value="RADICAL_SAM"/>
    <property type="match status" value="1"/>
</dbReference>
<feature type="binding site" evidence="8">
    <location>
        <position position="61"/>
    </location>
    <ligand>
        <name>[4Fe-4S] cluster</name>
        <dbReference type="ChEBI" id="CHEBI:49883"/>
        <note>4Fe-4S-S-AdoMet</note>
    </ligand>
</feature>